<dbReference type="Proteomes" id="UP000620064">
    <property type="component" value="Unassembled WGS sequence"/>
</dbReference>
<protein>
    <recommendedName>
        <fullName evidence="4">Fibronectin type-III domain-containing protein</fullName>
    </recommendedName>
</protein>
<dbReference type="EMBL" id="BMLV01000001">
    <property type="protein sequence ID" value="GGP01416.1"/>
    <property type="molecule type" value="Genomic_DNA"/>
</dbReference>
<feature type="signal peptide" evidence="1">
    <location>
        <begin position="1"/>
        <end position="31"/>
    </location>
</feature>
<comment type="caution">
    <text evidence="2">The sequence shown here is derived from an EMBL/GenBank/DDBJ whole genome shotgun (WGS) entry which is preliminary data.</text>
</comment>
<dbReference type="InterPro" id="IPR013783">
    <property type="entry name" value="Ig-like_fold"/>
</dbReference>
<keyword evidence="3" id="KW-1185">Reference proteome</keyword>
<dbReference type="Gene3D" id="2.130.10.10">
    <property type="entry name" value="YVTN repeat-like/Quinoprotein amine dehydrogenase"/>
    <property type="match status" value="1"/>
</dbReference>
<gene>
    <name evidence="2" type="ORF">GCM10010992_01700</name>
</gene>
<keyword evidence="1" id="KW-0732">Signal</keyword>
<name>A0ABQ2NFT7_9FLAO</name>
<evidence type="ECO:0000256" key="1">
    <source>
        <dbReference type="SAM" id="SignalP"/>
    </source>
</evidence>
<dbReference type="Gene3D" id="2.60.40.10">
    <property type="entry name" value="Immunoglobulins"/>
    <property type="match status" value="1"/>
</dbReference>
<sequence length="504" mass="57899">MQQNTYHKMKIKLLSLILFIFLISCNRDDFGADTKSSVELSTSSFTTTSITLNYNIKNISGDKYLIYSKSENFDLLNCENKFLLNNSNNIQINNLTPNTKYFCKISYIENNSAKYSNVVSVITKDVSFLTILDKNIGLSPENGSFIYLMNSELDESMSFLFLLTRQIQQYPTEVKKITLHKIDLNGNLIWSKLIQDSPSPGTYKIQLLSDGNVAVLTGKYDQKSTIITKLNPTNGNFIWQKEYPVLDLNGMQSNYISGYSYENNTFKIITGNGHIYDAEELFVDNNGNIISQKTIKTNNWINNAKYLSDGNIINVFKGDKIPENGSVTYEGMINKMNFNNGIQNTIWTKYYGDLGGDDSFENFLIKDNNIFVQGFYGGTSGFTDPQKWILKFDMNGEILWQNKQPSRTDFIYQGRDIKINGNNELFCLMHEIYYPNYNAYDYTTLTKFDNNGNLIWTWKSADDFNNERFSSNKVFETNKNEFMITGWKSPGVGSIWIKKIKVNE</sequence>
<evidence type="ECO:0000313" key="3">
    <source>
        <dbReference type="Proteomes" id="UP000620064"/>
    </source>
</evidence>
<feature type="chain" id="PRO_5046340849" description="Fibronectin type-III domain-containing protein" evidence="1">
    <location>
        <begin position="32"/>
        <end position="504"/>
    </location>
</feature>
<organism evidence="2 3">
    <name type="scientific">Cloacibacterium rupense</name>
    <dbReference type="NCBI Taxonomy" id="517423"/>
    <lineage>
        <taxon>Bacteria</taxon>
        <taxon>Pseudomonadati</taxon>
        <taxon>Bacteroidota</taxon>
        <taxon>Flavobacteriia</taxon>
        <taxon>Flavobacteriales</taxon>
        <taxon>Weeksellaceae</taxon>
    </lineage>
</organism>
<dbReference type="InterPro" id="IPR015943">
    <property type="entry name" value="WD40/YVTN_repeat-like_dom_sf"/>
</dbReference>
<evidence type="ECO:0000313" key="2">
    <source>
        <dbReference type="EMBL" id="GGP01416.1"/>
    </source>
</evidence>
<dbReference type="PANTHER" id="PTHR42754:SF1">
    <property type="entry name" value="LIPOPROTEIN"/>
    <property type="match status" value="1"/>
</dbReference>
<evidence type="ECO:0008006" key="4">
    <source>
        <dbReference type="Google" id="ProtNLM"/>
    </source>
</evidence>
<accession>A0ABQ2NFT7</accession>
<proteinExistence type="predicted"/>
<dbReference type="PANTHER" id="PTHR42754">
    <property type="entry name" value="ENDOGLUCANASE"/>
    <property type="match status" value="1"/>
</dbReference>
<reference evidence="3" key="1">
    <citation type="journal article" date="2019" name="Int. J. Syst. Evol. Microbiol.">
        <title>The Global Catalogue of Microorganisms (GCM) 10K type strain sequencing project: providing services to taxonomists for standard genome sequencing and annotation.</title>
        <authorList>
            <consortium name="The Broad Institute Genomics Platform"/>
            <consortium name="The Broad Institute Genome Sequencing Center for Infectious Disease"/>
            <person name="Wu L."/>
            <person name="Ma J."/>
        </authorList>
    </citation>
    <scope>NUCLEOTIDE SEQUENCE [LARGE SCALE GENOMIC DNA]</scope>
    <source>
        <strain evidence="3">CGMCC 1.7656</strain>
    </source>
</reference>